<dbReference type="PROSITE" id="PS51186">
    <property type="entry name" value="GNAT"/>
    <property type="match status" value="1"/>
</dbReference>
<dbReference type="CDD" id="cd04301">
    <property type="entry name" value="NAT_SF"/>
    <property type="match status" value="1"/>
</dbReference>
<dbReference type="SUPFAM" id="SSF55729">
    <property type="entry name" value="Acyl-CoA N-acyltransferases (Nat)"/>
    <property type="match status" value="1"/>
</dbReference>
<dbReference type="InterPro" id="IPR050276">
    <property type="entry name" value="MshD_Acetyltransferase"/>
</dbReference>
<dbReference type="AlphaFoldDB" id="A0AAW1P3M2"/>
<dbReference type="Proteomes" id="UP001465755">
    <property type="component" value="Unassembled WGS sequence"/>
</dbReference>
<evidence type="ECO:0000256" key="1">
    <source>
        <dbReference type="SAM" id="MobiDB-lite"/>
    </source>
</evidence>
<name>A0AAW1P3M2_9CHLO</name>
<sequence length="397" mass="43994">MLHGGLVIRPVKSVQEVEAVVNLTADAFQEEVKGVGLTSPQWQGLEKDHLVNNPELWRHVGVAVENGVVLGVAVLKFHGGRERHLTVWQMILRIGLLATLWSLISNQLLVDDLGSHDALADMIVVAPQARGRGIGVALMRWLEAASTAEYPMQPLVNLFLWVAADTPAVHLYERAGFKVAKRTSDDSSAWLMRHILHSFLGHGTWIRMVKSLSQPRPVGPTRPLLKQLSMKTIEGIPEGRAVGVMWPPAEPMTDPEIIDRPQKMVFWRTMSGRVDLSTGEDWRIRANVEDEADDKDLSDEELIRRFEESVGAPGVPLSQRLPKIDPEGMDLTPDLTSAMPASSKGLDALHCTDPLTQDGQKRMWRLQHQKSFDKASLGTELPVGDGNWMGGQKQANL</sequence>
<evidence type="ECO:0000313" key="3">
    <source>
        <dbReference type="EMBL" id="KAK9803516.1"/>
    </source>
</evidence>
<dbReference type="PANTHER" id="PTHR43617:SF20">
    <property type="entry name" value="N-ALPHA-ACETYLTRANSFERASE RIMI"/>
    <property type="match status" value="1"/>
</dbReference>
<dbReference type="EMBL" id="JALJOQ010000058">
    <property type="protein sequence ID" value="KAK9803516.1"/>
    <property type="molecule type" value="Genomic_DNA"/>
</dbReference>
<dbReference type="PANTHER" id="PTHR43617">
    <property type="entry name" value="L-AMINO ACID N-ACETYLTRANSFERASE"/>
    <property type="match status" value="1"/>
</dbReference>
<feature type="region of interest" description="Disordered" evidence="1">
    <location>
        <begin position="377"/>
        <end position="397"/>
    </location>
</feature>
<feature type="domain" description="N-acetyltransferase" evidence="2">
    <location>
        <begin position="6"/>
        <end position="213"/>
    </location>
</feature>
<keyword evidence="4" id="KW-1185">Reference proteome</keyword>
<dbReference type="Gene3D" id="3.40.630.30">
    <property type="match status" value="1"/>
</dbReference>
<accession>A0AAW1P3M2</accession>
<protein>
    <recommendedName>
        <fullName evidence="2">N-acetyltransferase domain-containing protein</fullName>
    </recommendedName>
</protein>
<dbReference type="GO" id="GO:0008999">
    <property type="term" value="F:protein-N-terminal-alanine acetyltransferase activity"/>
    <property type="evidence" value="ECO:0007669"/>
    <property type="project" value="TreeGrafter"/>
</dbReference>
<reference evidence="3 4" key="1">
    <citation type="journal article" date="2024" name="Nat. Commun.">
        <title>Phylogenomics reveals the evolutionary origins of lichenization in chlorophyte algae.</title>
        <authorList>
            <person name="Puginier C."/>
            <person name="Libourel C."/>
            <person name="Otte J."/>
            <person name="Skaloud P."/>
            <person name="Haon M."/>
            <person name="Grisel S."/>
            <person name="Petersen M."/>
            <person name="Berrin J.G."/>
            <person name="Delaux P.M."/>
            <person name="Dal Grande F."/>
            <person name="Keller J."/>
        </authorList>
    </citation>
    <scope>NUCLEOTIDE SEQUENCE [LARGE SCALE GENOMIC DNA]</scope>
    <source>
        <strain evidence="3 4">SAG 2036</strain>
    </source>
</reference>
<evidence type="ECO:0000259" key="2">
    <source>
        <dbReference type="PROSITE" id="PS51186"/>
    </source>
</evidence>
<gene>
    <name evidence="3" type="ORF">WJX73_001437</name>
</gene>
<evidence type="ECO:0000313" key="4">
    <source>
        <dbReference type="Proteomes" id="UP001465755"/>
    </source>
</evidence>
<dbReference type="InterPro" id="IPR016181">
    <property type="entry name" value="Acyl_CoA_acyltransferase"/>
</dbReference>
<dbReference type="InterPro" id="IPR000182">
    <property type="entry name" value="GNAT_dom"/>
</dbReference>
<proteinExistence type="predicted"/>
<comment type="caution">
    <text evidence="3">The sequence shown here is derived from an EMBL/GenBank/DDBJ whole genome shotgun (WGS) entry which is preliminary data.</text>
</comment>
<organism evidence="3 4">
    <name type="scientific">Symbiochloris irregularis</name>
    <dbReference type="NCBI Taxonomy" id="706552"/>
    <lineage>
        <taxon>Eukaryota</taxon>
        <taxon>Viridiplantae</taxon>
        <taxon>Chlorophyta</taxon>
        <taxon>core chlorophytes</taxon>
        <taxon>Trebouxiophyceae</taxon>
        <taxon>Trebouxiales</taxon>
        <taxon>Trebouxiaceae</taxon>
        <taxon>Symbiochloris</taxon>
    </lineage>
</organism>
<dbReference type="Pfam" id="PF13508">
    <property type="entry name" value="Acetyltransf_7"/>
    <property type="match status" value="1"/>
</dbReference>